<evidence type="ECO:0000256" key="2">
    <source>
        <dbReference type="ARBA" id="ARBA00022801"/>
    </source>
</evidence>
<gene>
    <name evidence="6" type="ORF">Daus18300_005440</name>
</gene>
<keyword evidence="7" id="KW-1185">Reference proteome</keyword>
<protein>
    <recommendedName>
        <fullName evidence="5">Peptidase S8/S53 domain-containing protein</fullName>
    </recommendedName>
</protein>
<dbReference type="PRINTS" id="PR00723">
    <property type="entry name" value="SUBTILISIN"/>
</dbReference>
<dbReference type="SUPFAM" id="SSF52743">
    <property type="entry name" value="Subtilisin-like"/>
    <property type="match status" value="1"/>
</dbReference>
<evidence type="ECO:0000313" key="7">
    <source>
        <dbReference type="Proteomes" id="UP001583177"/>
    </source>
</evidence>
<accession>A0ABR3X0U3</accession>
<dbReference type="InterPro" id="IPR036852">
    <property type="entry name" value="Peptidase_S8/S53_dom_sf"/>
</dbReference>
<reference evidence="6 7" key="1">
    <citation type="journal article" date="2024" name="IMA Fungus">
        <title>IMA Genome - F19 : A genome assembly and annotation guide to empower mycologists, including annotated draft genome sequences of Ceratocystis pirilliformis, Diaporthe australafricana, Fusarium ophioides, Paecilomyces lecythidis, and Sporothrix stenoceras.</title>
        <authorList>
            <person name="Aylward J."/>
            <person name="Wilson A.M."/>
            <person name="Visagie C.M."/>
            <person name="Spraker J."/>
            <person name="Barnes I."/>
            <person name="Buitendag C."/>
            <person name="Ceriani C."/>
            <person name="Del Mar Angel L."/>
            <person name="du Plessis D."/>
            <person name="Fuchs T."/>
            <person name="Gasser K."/>
            <person name="Kramer D."/>
            <person name="Li W."/>
            <person name="Munsamy K."/>
            <person name="Piso A."/>
            <person name="Price J.L."/>
            <person name="Sonnekus B."/>
            <person name="Thomas C."/>
            <person name="van der Nest A."/>
            <person name="van Dijk A."/>
            <person name="van Heerden A."/>
            <person name="van Vuuren N."/>
            <person name="Yilmaz N."/>
            <person name="Duong T.A."/>
            <person name="van der Merwe N.A."/>
            <person name="Wingfield M.J."/>
            <person name="Wingfield B.D."/>
        </authorList>
    </citation>
    <scope>NUCLEOTIDE SEQUENCE [LARGE SCALE GENOMIC DNA]</scope>
    <source>
        <strain evidence="6 7">CMW 18300</strain>
    </source>
</reference>
<dbReference type="InterPro" id="IPR000209">
    <property type="entry name" value="Peptidase_S8/S53_dom"/>
</dbReference>
<comment type="caution">
    <text evidence="6">The sequence shown here is derived from an EMBL/GenBank/DDBJ whole genome shotgun (WGS) entry which is preliminary data.</text>
</comment>
<keyword evidence="1" id="KW-0645">Protease</keyword>
<keyword evidence="3" id="KW-0720">Serine protease</keyword>
<keyword evidence="2" id="KW-0378">Hydrolase</keyword>
<evidence type="ECO:0000313" key="6">
    <source>
        <dbReference type="EMBL" id="KAL1869586.1"/>
    </source>
</evidence>
<evidence type="ECO:0000256" key="1">
    <source>
        <dbReference type="ARBA" id="ARBA00022670"/>
    </source>
</evidence>
<dbReference type="Proteomes" id="UP001583177">
    <property type="component" value="Unassembled WGS sequence"/>
</dbReference>
<dbReference type="Gene3D" id="3.40.50.200">
    <property type="entry name" value="Peptidase S8/S53 domain"/>
    <property type="match status" value="1"/>
</dbReference>
<evidence type="ECO:0000259" key="5">
    <source>
        <dbReference type="Pfam" id="PF00082"/>
    </source>
</evidence>
<dbReference type="Pfam" id="PF00082">
    <property type="entry name" value="Peptidase_S8"/>
    <property type="match status" value="1"/>
</dbReference>
<evidence type="ECO:0000256" key="4">
    <source>
        <dbReference type="SAM" id="MobiDB-lite"/>
    </source>
</evidence>
<evidence type="ECO:0000256" key="3">
    <source>
        <dbReference type="ARBA" id="ARBA00022825"/>
    </source>
</evidence>
<feature type="domain" description="Peptidase S8/S53" evidence="5">
    <location>
        <begin position="172"/>
        <end position="417"/>
    </location>
</feature>
<feature type="region of interest" description="Disordered" evidence="4">
    <location>
        <begin position="191"/>
        <end position="218"/>
    </location>
</feature>
<dbReference type="InterPro" id="IPR015500">
    <property type="entry name" value="Peptidase_S8_subtilisin-rel"/>
</dbReference>
<feature type="compositionally biased region" description="Polar residues" evidence="4">
    <location>
        <begin position="191"/>
        <end position="207"/>
    </location>
</feature>
<sequence>MERKAHSDEAIVECLKDLRVEIWEWKRMDIPAQVIIDACGDDVTTVSLFSSGLKAVLQSWADSRGLVNLSKLKKVYVEVHQGLESTNTIEKYIADFKTDLSEIYRKRWGRELDITYGQLEGSLSPGLGGEIGPSKIKNENEPGFKEQDWLKCMDEFADYMEYLENEPSTAPIKVALIDDGVKTSYAQLNRNVKSGWQQPRPRQSQTGKDPRTPYLNYNSSRTGHGTVMAYYIRRVCPNVQLHVAKLQPVPQQGDGAMMDNNQITFSLDSASEAIEWAVRERVHVICMSWAIDNTDSDKKKEQRLRKAITSAADENILLFCANPDRGEGYSENNTIPLRLDPARIFCIGAANQDGNPWARIATGDTSCDYYFPGVELGIQVVSSAKKNRGEPPKEWRKHSGSSLACALATGLAAMILHSSLVSGTGPEDLKWKELKTRDGMNRAFKAIKVNQPTDSKWVPVRRIFGEVLKYSGSSTKIQMEKLREIVVAEFIPRLSWGGSGPVGT</sequence>
<organism evidence="6 7">
    <name type="scientific">Diaporthe australafricana</name>
    <dbReference type="NCBI Taxonomy" id="127596"/>
    <lineage>
        <taxon>Eukaryota</taxon>
        <taxon>Fungi</taxon>
        <taxon>Dikarya</taxon>
        <taxon>Ascomycota</taxon>
        <taxon>Pezizomycotina</taxon>
        <taxon>Sordariomycetes</taxon>
        <taxon>Sordariomycetidae</taxon>
        <taxon>Diaporthales</taxon>
        <taxon>Diaporthaceae</taxon>
        <taxon>Diaporthe</taxon>
    </lineage>
</organism>
<dbReference type="EMBL" id="JAWRVE010000040">
    <property type="protein sequence ID" value="KAL1869586.1"/>
    <property type="molecule type" value="Genomic_DNA"/>
</dbReference>
<name>A0ABR3X0U3_9PEZI</name>
<proteinExistence type="predicted"/>